<feature type="chain" id="PRO_5020274570" evidence="3">
    <location>
        <begin position="27"/>
        <end position="636"/>
    </location>
</feature>
<dbReference type="Gene3D" id="2.60.120.560">
    <property type="entry name" value="Exo-inulinase, domain 1"/>
    <property type="match status" value="1"/>
</dbReference>
<dbReference type="InterPro" id="IPR010496">
    <property type="entry name" value="AL/BT2_dom"/>
</dbReference>
<dbReference type="Gene3D" id="2.130.10.130">
    <property type="entry name" value="Integrin alpha, N-terminal"/>
    <property type="match status" value="3"/>
</dbReference>
<evidence type="ECO:0000256" key="2">
    <source>
        <dbReference type="SAM" id="MobiDB-lite"/>
    </source>
</evidence>
<dbReference type="AlphaFoldDB" id="A0A4Q7YVZ6"/>
<feature type="domain" description="3-keto-alpha-glucoside-1,2-lyase/3-keto-2-hydroxy-glucal hydratase" evidence="4">
    <location>
        <begin position="31"/>
        <end position="226"/>
    </location>
</feature>
<organism evidence="5 6">
    <name type="scientific">Edaphobacter modestus</name>
    <dbReference type="NCBI Taxonomy" id="388466"/>
    <lineage>
        <taxon>Bacteria</taxon>
        <taxon>Pseudomonadati</taxon>
        <taxon>Acidobacteriota</taxon>
        <taxon>Terriglobia</taxon>
        <taxon>Terriglobales</taxon>
        <taxon>Acidobacteriaceae</taxon>
        <taxon>Edaphobacter</taxon>
    </lineage>
</organism>
<evidence type="ECO:0000313" key="5">
    <source>
        <dbReference type="EMBL" id="RZU41253.1"/>
    </source>
</evidence>
<comment type="caution">
    <text evidence="5">The sequence shown here is derived from an EMBL/GenBank/DDBJ whole genome shotgun (WGS) entry which is preliminary data.</text>
</comment>
<evidence type="ECO:0000256" key="3">
    <source>
        <dbReference type="SAM" id="SignalP"/>
    </source>
</evidence>
<dbReference type="RefSeq" id="WP_130419191.1">
    <property type="nucleotide sequence ID" value="NZ_SHKW01000001.1"/>
</dbReference>
<keyword evidence="6" id="KW-1185">Reference proteome</keyword>
<gene>
    <name evidence="5" type="ORF">BDD14_2760</name>
</gene>
<dbReference type="InterPro" id="IPR013517">
    <property type="entry name" value="FG-GAP"/>
</dbReference>
<dbReference type="SUPFAM" id="SSF69318">
    <property type="entry name" value="Integrin alpha N-terminal domain"/>
    <property type="match status" value="1"/>
</dbReference>
<feature type="region of interest" description="Disordered" evidence="2">
    <location>
        <begin position="140"/>
        <end position="166"/>
    </location>
</feature>
<evidence type="ECO:0000256" key="1">
    <source>
        <dbReference type="ARBA" id="ARBA00022729"/>
    </source>
</evidence>
<dbReference type="OrthoDB" id="99430at2"/>
<dbReference type="Pfam" id="PF13517">
    <property type="entry name" value="FG-GAP_3"/>
    <property type="match status" value="2"/>
</dbReference>
<evidence type="ECO:0000259" key="4">
    <source>
        <dbReference type="Pfam" id="PF06439"/>
    </source>
</evidence>
<dbReference type="GO" id="GO:0016787">
    <property type="term" value="F:hydrolase activity"/>
    <property type="evidence" value="ECO:0007669"/>
    <property type="project" value="InterPro"/>
</dbReference>
<sequence length="636" mass="69126">MKKNLLPLLTVLFATAVAFSSGPSFMPDVKFTGSTTKGWHTLGHATWSADAGTITGTPSDGGSGWLVLDKSYQDISLYTEFRCEEGCEAGVLLRAEKTPDGGMKGFYVSLSDSSLTTYSVTIGPGGEIEKRDKLARGGLLARVTPPPSQSQGDNRPRPPTSNVDLPLKAADTSLRPHEWNSVEIFFDANTVRSFLNNGHQQGAIAEDGGYGPIALYAGGKGAVHFRGTAYMDMSLKVRDEEKLGSGFRKQRLNDFYYSWGTAAADFNHDGVLDVISGPYIYYGPDYRKSREIYYALSSNPTTEFATNSTMEFAADFNGDGWPDVITVMFGGGPGVQLYINPKGENRRWQKFEVGTGVQSEIAVLRDIDGDGRPELVYSGDGRVRYAKPDASNPTDKWTVHNISENGYGASHGIGVGDVNGDGRMDIVNPYGWWEQPAVGADSGTWTYHPAAFAHFGRGMMGGSVMAVYDVNGDGLNDVVTSLNAHGWGLAWYEQKRDPQGKITFVEHMVMDDFSTKNAGGVTFSELHGTGFADVDGDGIPDFIVGKRYFSHLDTNLDPDPRGAPVLYWYKTVRNRQEPGGAELIPQLIDTHSGVGSDVLAVDLNHDGAIDIVTSTRFGSFIYWGTPRHVATAQRKK</sequence>
<protein>
    <submittedName>
        <fullName evidence="5">VCBS repeat protein</fullName>
    </submittedName>
</protein>
<accession>A0A4Q7YVZ6</accession>
<dbReference type="InterPro" id="IPR028994">
    <property type="entry name" value="Integrin_alpha_N"/>
</dbReference>
<evidence type="ECO:0000313" key="6">
    <source>
        <dbReference type="Proteomes" id="UP000292958"/>
    </source>
</evidence>
<proteinExistence type="predicted"/>
<dbReference type="Proteomes" id="UP000292958">
    <property type="component" value="Unassembled WGS sequence"/>
</dbReference>
<feature type="signal peptide" evidence="3">
    <location>
        <begin position="1"/>
        <end position="26"/>
    </location>
</feature>
<keyword evidence="1 3" id="KW-0732">Signal</keyword>
<dbReference type="PANTHER" id="PTHR44103:SF1">
    <property type="entry name" value="PROPROTEIN CONVERTASE P"/>
    <property type="match status" value="1"/>
</dbReference>
<name>A0A4Q7YVZ6_9BACT</name>
<reference evidence="5 6" key="1">
    <citation type="submission" date="2019-02" db="EMBL/GenBank/DDBJ databases">
        <title>Genomic Encyclopedia of Archaeal and Bacterial Type Strains, Phase II (KMG-II): from individual species to whole genera.</title>
        <authorList>
            <person name="Goeker M."/>
        </authorList>
    </citation>
    <scope>NUCLEOTIDE SEQUENCE [LARGE SCALE GENOMIC DNA]</scope>
    <source>
        <strain evidence="5 6">DSM 18101</strain>
    </source>
</reference>
<dbReference type="PANTHER" id="PTHR44103">
    <property type="entry name" value="PROPROTEIN CONVERTASE P"/>
    <property type="match status" value="1"/>
</dbReference>
<dbReference type="EMBL" id="SHKW01000001">
    <property type="protein sequence ID" value="RZU41253.1"/>
    <property type="molecule type" value="Genomic_DNA"/>
</dbReference>
<dbReference type="Pfam" id="PF06439">
    <property type="entry name" value="3keto-disac_hyd"/>
    <property type="match status" value="1"/>
</dbReference>